<evidence type="ECO:0000256" key="5">
    <source>
        <dbReference type="ARBA" id="ARBA00022989"/>
    </source>
</evidence>
<dbReference type="GO" id="GO:0005886">
    <property type="term" value="C:plasma membrane"/>
    <property type="evidence" value="ECO:0007669"/>
    <property type="project" value="UniProtKB-SubCell"/>
</dbReference>
<gene>
    <name evidence="9" type="ORF">IWA51_03445</name>
</gene>
<keyword evidence="5 8" id="KW-1133">Transmembrane helix</keyword>
<feature type="region of interest" description="Disordered" evidence="7">
    <location>
        <begin position="706"/>
        <end position="753"/>
    </location>
</feature>
<evidence type="ECO:0000256" key="4">
    <source>
        <dbReference type="ARBA" id="ARBA00022692"/>
    </source>
</evidence>
<dbReference type="InterPro" id="IPR003688">
    <property type="entry name" value="TraG/VirD4"/>
</dbReference>
<keyword evidence="3" id="KW-1003">Cell membrane</keyword>
<reference evidence="9 10" key="1">
    <citation type="submission" date="2020-11" db="EMBL/GenBank/DDBJ databases">
        <title>Treponema Peruensis nv. sp., first commensal Treponema isolated from human feces.</title>
        <authorList>
            <person name="Belkhou C."/>
            <person name="Raes J."/>
        </authorList>
    </citation>
    <scope>NUCLEOTIDE SEQUENCE [LARGE SCALE GENOMIC DNA]</scope>
    <source>
        <strain evidence="9 10">RCC2812</strain>
    </source>
</reference>
<dbReference type="InterPro" id="IPR051539">
    <property type="entry name" value="T4SS-coupling_protein"/>
</dbReference>
<keyword evidence="6 8" id="KW-0472">Membrane</keyword>
<keyword evidence="10" id="KW-1185">Reference proteome</keyword>
<name>A0A7T3V5L0_9SPIR</name>
<dbReference type="Gene3D" id="3.40.50.300">
    <property type="entry name" value="P-loop containing nucleotide triphosphate hydrolases"/>
    <property type="match status" value="1"/>
</dbReference>
<dbReference type="CDD" id="cd01127">
    <property type="entry name" value="TrwB_TraG_TraD_VirD4"/>
    <property type="match status" value="2"/>
</dbReference>
<evidence type="ECO:0000256" key="2">
    <source>
        <dbReference type="ARBA" id="ARBA00008806"/>
    </source>
</evidence>
<dbReference type="KEGG" id="tper:IWA51_03445"/>
<feature type="transmembrane region" description="Helical" evidence="8">
    <location>
        <begin position="101"/>
        <end position="121"/>
    </location>
</feature>
<dbReference type="InterPro" id="IPR027417">
    <property type="entry name" value="P-loop_NTPase"/>
</dbReference>
<dbReference type="EMBL" id="CP064936">
    <property type="protein sequence ID" value="QQA01678.1"/>
    <property type="molecule type" value="Genomic_DNA"/>
</dbReference>
<organism evidence="9 10">
    <name type="scientific">Treponema peruense</name>
    <dbReference type="NCBI Taxonomy" id="2787628"/>
    <lineage>
        <taxon>Bacteria</taxon>
        <taxon>Pseudomonadati</taxon>
        <taxon>Spirochaetota</taxon>
        <taxon>Spirochaetia</taxon>
        <taxon>Spirochaetales</taxon>
        <taxon>Treponemataceae</taxon>
        <taxon>Treponema</taxon>
    </lineage>
</organism>
<dbReference type="PANTHER" id="PTHR37937">
    <property type="entry name" value="CONJUGATIVE TRANSFER: DNA TRANSPORT"/>
    <property type="match status" value="1"/>
</dbReference>
<feature type="compositionally biased region" description="Acidic residues" evidence="7">
    <location>
        <begin position="736"/>
        <end position="753"/>
    </location>
</feature>
<feature type="transmembrane region" description="Helical" evidence="8">
    <location>
        <begin position="70"/>
        <end position="89"/>
    </location>
</feature>
<dbReference type="SUPFAM" id="SSF52540">
    <property type="entry name" value="P-loop containing nucleoside triphosphate hydrolases"/>
    <property type="match status" value="1"/>
</dbReference>
<proteinExistence type="inferred from homology"/>
<dbReference type="PANTHER" id="PTHR37937:SF1">
    <property type="entry name" value="CONJUGATIVE TRANSFER: DNA TRANSPORT"/>
    <property type="match status" value="1"/>
</dbReference>
<dbReference type="Pfam" id="PF02534">
    <property type="entry name" value="T4SS-DNA_transf"/>
    <property type="match status" value="1"/>
</dbReference>
<evidence type="ECO:0000256" key="3">
    <source>
        <dbReference type="ARBA" id="ARBA00022475"/>
    </source>
</evidence>
<feature type="compositionally biased region" description="Acidic residues" evidence="7">
    <location>
        <begin position="713"/>
        <end position="727"/>
    </location>
</feature>
<protein>
    <submittedName>
        <fullName evidence="9">Type IV secretory system conjugative DNA transfer family protein</fullName>
    </submittedName>
</protein>
<sequence>MEKNEFLRQDPKKSHRKLIYDLTNLIIPVLILIIGIFLSTQKFAEMMGYNPSYCEQPIYILKHSIGKYPAGYPIFNPIVILITMFRNPFDHLVQDAIGQASIPGTICAVIAVFTWLTISIIRSRGFNKNDNIYGTARWGTKKDLKKFGLCEEHGVVLAQQYDAETESIINKKGNFGLSLKKSAKLICHAGTSHTLVIAPTRSGKGVGTVVPTCVSYRESMIIFDPKGELYNMTAGYRKKFSRVIKFSPVQMETACFNPLEEVELDENAFRDIGTILTNIFQKGDKGGDSNSDFFDNNARDLLTGVIFHVLSAVNEDGEHLYKREERCIAGVLRIFARAASGTDEEGNPLPAGEALLDEMINSKHLDKNGEVSDYIHGIILDVAMSAKQQHEKVRSDIMQTVQSKLNLFRDPFIRHVTSKSDFKLSDFYESKEPISLYLTLPFGDVDRIMPVFQLIIDFIVRRFSSGELRAGEKEKVLKHPILFMIDEFPVLGNMKFLATSLGILAGYGLRFYLVVQAYQQLVKIYGQENTFIDNCRYILIYAPNNPQDADKFSKMIGKKSVSKENLSVSGSRFSVALNNLNTSSQEMAVDLINPDELMKVPYTDCIILGHNMPPYMGKKNVFYADERFKWKVFNENVDTGKVETGFPAPYAQEDIDRETAGLPSQIKKREEDAKEKKFEEEINEKKELKKEKEAFDPIAFLETYQADDKGENVEWDAPFDIETDDDEPPPKKSEYTLEDFDSEGDVVYENTEN</sequence>
<evidence type="ECO:0000256" key="7">
    <source>
        <dbReference type="SAM" id="MobiDB-lite"/>
    </source>
</evidence>
<dbReference type="AlphaFoldDB" id="A0A7T3V5L0"/>
<evidence type="ECO:0000256" key="6">
    <source>
        <dbReference type="ARBA" id="ARBA00023136"/>
    </source>
</evidence>
<keyword evidence="4 8" id="KW-0812">Transmembrane</keyword>
<evidence type="ECO:0000313" key="10">
    <source>
        <dbReference type="Proteomes" id="UP000595224"/>
    </source>
</evidence>
<feature type="transmembrane region" description="Helical" evidence="8">
    <location>
        <begin position="18"/>
        <end position="38"/>
    </location>
</feature>
<accession>A0A7T3V5L0</accession>
<dbReference type="Proteomes" id="UP000595224">
    <property type="component" value="Chromosome"/>
</dbReference>
<evidence type="ECO:0000256" key="1">
    <source>
        <dbReference type="ARBA" id="ARBA00004651"/>
    </source>
</evidence>
<evidence type="ECO:0000256" key="8">
    <source>
        <dbReference type="SAM" id="Phobius"/>
    </source>
</evidence>
<comment type="similarity">
    <text evidence="2">Belongs to the VirD4/TraG family.</text>
</comment>
<comment type="subcellular location">
    <subcellularLocation>
        <location evidence="1">Cell membrane</location>
        <topology evidence="1">Multi-pass membrane protein</topology>
    </subcellularLocation>
</comment>
<evidence type="ECO:0000313" key="9">
    <source>
        <dbReference type="EMBL" id="QQA01678.1"/>
    </source>
</evidence>
<dbReference type="RefSeq" id="WP_198443221.1">
    <property type="nucleotide sequence ID" value="NZ_CBCSHE010000018.1"/>
</dbReference>